<evidence type="ECO:0000256" key="1">
    <source>
        <dbReference type="SAM" id="Phobius"/>
    </source>
</evidence>
<evidence type="ECO:0000313" key="3">
    <source>
        <dbReference type="Proteomes" id="UP000199226"/>
    </source>
</evidence>
<organism evidence="2 3">
    <name type="scientific">Daejeonella rubra</name>
    <dbReference type="NCBI Taxonomy" id="990371"/>
    <lineage>
        <taxon>Bacteria</taxon>
        <taxon>Pseudomonadati</taxon>
        <taxon>Bacteroidota</taxon>
        <taxon>Sphingobacteriia</taxon>
        <taxon>Sphingobacteriales</taxon>
        <taxon>Sphingobacteriaceae</taxon>
        <taxon>Daejeonella</taxon>
    </lineage>
</organism>
<dbReference type="Proteomes" id="UP000199226">
    <property type="component" value="Unassembled WGS sequence"/>
</dbReference>
<protein>
    <submittedName>
        <fullName evidence="2">Uncharacterized protein</fullName>
    </submittedName>
</protein>
<proteinExistence type="predicted"/>
<keyword evidence="1" id="KW-1133">Transmembrane helix</keyword>
<dbReference type="Pfam" id="PF20136">
    <property type="entry name" value="DUF6526"/>
    <property type="match status" value="1"/>
</dbReference>
<feature type="transmembrane region" description="Helical" evidence="1">
    <location>
        <begin position="42"/>
        <end position="63"/>
    </location>
</feature>
<feature type="transmembrane region" description="Helical" evidence="1">
    <location>
        <begin position="12"/>
        <end position="36"/>
    </location>
</feature>
<keyword evidence="1" id="KW-0812">Transmembrane</keyword>
<evidence type="ECO:0000313" key="2">
    <source>
        <dbReference type="EMBL" id="SDM31477.1"/>
    </source>
</evidence>
<reference evidence="3" key="1">
    <citation type="submission" date="2016-10" db="EMBL/GenBank/DDBJ databases">
        <authorList>
            <person name="Varghese N."/>
            <person name="Submissions S."/>
        </authorList>
    </citation>
    <scope>NUCLEOTIDE SEQUENCE [LARGE SCALE GENOMIC DNA]</scope>
    <source>
        <strain evidence="3">DSM 24536</strain>
    </source>
</reference>
<dbReference type="RefSeq" id="WP_245704483.1">
    <property type="nucleotide sequence ID" value="NZ_FNHH01000009.1"/>
</dbReference>
<dbReference type="AlphaFoldDB" id="A0A1G9S840"/>
<keyword evidence="3" id="KW-1185">Reference proteome</keyword>
<sequence length="142" mass="16564">MEQNYKNHARLVTGYHGILTLFILSGLTGSIFNLYGSWNNESFYSASLITLLFVCCCLLFWYTRSFPLKAQDRAIRSEENFRHYILTGKPLPSELKMGQIIALRFASDEEFPKLVQRTLSENLDPKTIKQAIQNWKPDYYRV</sequence>
<dbReference type="STRING" id="990371.SAMN05421813_109110"/>
<gene>
    <name evidence="2" type="ORF">SAMN05421813_109110</name>
</gene>
<accession>A0A1G9S840</accession>
<dbReference type="InterPro" id="IPR045385">
    <property type="entry name" value="DUF6526"/>
</dbReference>
<keyword evidence="1" id="KW-0472">Membrane</keyword>
<dbReference type="EMBL" id="FNHH01000009">
    <property type="protein sequence ID" value="SDM31477.1"/>
    <property type="molecule type" value="Genomic_DNA"/>
</dbReference>
<name>A0A1G9S840_9SPHI</name>